<gene>
    <name evidence="2" type="ORF">GCM10023336_36970</name>
</gene>
<accession>A0ABP9KK59</accession>
<keyword evidence="3" id="KW-1185">Reference proteome</keyword>
<feature type="region of interest" description="Disordered" evidence="1">
    <location>
        <begin position="88"/>
        <end position="109"/>
    </location>
</feature>
<evidence type="ECO:0000313" key="2">
    <source>
        <dbReference type="EMBL" id="GAA5060321.1"/>
    </source>
</evidence>
<sequence>MQVGANGLVAALVAERDDLLPQLPRVGTALVPTVIKVGLVVIEDRGSVLPLPGEQFLRRYGIGELFHGAPGHPELPLDRASAVSWLQQGVDGGVPGPGPVGEPVSSWPR</sequence>
<reference evidence="3" key="1">
    <citation type="journal article" date="2019" name="Int. J. Syst. Evol. Microbiol.">
        <title>The Global Catalogue of Microorganisms (GCM) 10K type strain sequencing project: providing services to taxonomists for standard genome sequencing and annotation.</title>
        <authorList>
            <consortium name="The Broad Institute Genomics Platform"/>
            <consortium name="The Broad Institute Genome Sequencing Center for Infectious Disease"/>
            <person name="Wu L."/>
            <person name="Ma J."/>
        </authorList>
    </citation>
    <scope>NUCLEOTIDE SEQUENCE [LARGE SCALE GENOMIC DNA]</scope>
    <source>
        <strain evidence="3">JCM 18410</strain>
    </source>
</reference>
<organism evidence="2 3">
    <name type="scientific">Streptomyces similanensis</name>
    <dbReference type="NCBI Taxonomy" id="1274988"/>
    <lineage>
        <taxon>Bacteria</taxon>
        <taxon>Bacillati</taxon>
        <taxon>Actinomycetota</taxon>
        <taxon>Actinomycetes</taxon>
        <taxon>Kitasatosporales</taxon>
        <taxon>Streptomycetaceae</taxon>
        <taxon>Streptomyces</taxon>
    </lineage>
</organism>
<name>A0ABP9KK59_9ACTN</name>
<comment type="caution">
    <text evidence="2">The sequence shown here is derived from an EMBL/GenBank/DDBJ whole genome shotgun (WGS) entry which is preliminary data.</text>
</comment>
<evidence type="ECO:0000256" key="1">
    <source>
        <dbReference type="SAM" id="MobiDB-lite"/>
    </source>
</evidence>
<evidence type="ECO:0000313" key="3">
    <source>
        <dbReference type="Proteomes" id="UP001500124"/>
    </source>
</evidence>
<proteinExistence type="predicted"/>
<dbReference type="EMBL" id="BAABKC010000049">
    <property type="protein sequence ID" value="GAA5060321.1"/>
    <property type="molecule type" value="Genomic_DNA"/>
</dbReference>
<dbReference type="Proteomes" id="UP001500124">
    <property type="component" value="Unassembled WGS sequence"/>
</dbReference>
<protein>
    <submittedName>
        <fullName evidence="2">Uncharacterized protein</fullName>
    </submittedName>
</protein>